<keyword evidence="1" id="KW-0347">Helicase</keyword>
<reference evidence="1 2" key="1">
    <citation type="submission" date="2018-01" db="EMBL/GenBank/DDBJ databases">
        <title>Pseudomonas phages infecting Pseudomonas sp. isolated from Prunus avium.</title>
        <authorList>
            <person name="Colberg O."/>
            <person name="Byth Carstens A."/>
        </authorList>
    </citation>
    <scope>NUCLEOTIDE SEQUENCE [LARGE SCALE GENOMIC DNA]</scope>
</reference>
<keyword evidence="1" id="KW-0067">ATP-binding</keyword>
<keyword evidence="2" id="KW-1185">Reference proteome</keyword>
<keyword evidence="1" id="KW-0547">Nucleotide-binding</keyword>
<dbReference type="Proteomes" id="UP000241341">
    <property type="component" value="Segment"/>
</dbReference>
<evidence type="ECO:0000313" key="1">
    <source>
        <dbReference type="EMBL" id="AUV61925.1"/>
    </source>
</evidence>
<name>A0A2K9VI62_9CAUD</name>
<sequence>MSLDITLLQMMKHRKKFNKLIRVVETRALSTQTGIVIQDFKKYFAELPELAVIDAAGAFSTWFTMVAHPKLAPEQAAVYAQMFKQVGREPDELTEQMMMGRLLENNLAQAVSDATEAYVRGDEIDFQKVVRDLLGNYDNDVSRKVNLPWVPVDESLFDEDMRNDGFQWRWECLAATCRPLRGGDFVILAGRPDKGKTTALTDLCTYWAAQLPTVYAEHPEKRRIIWLNNEGPGKRILKRIVQSAFGCKTSELVAKQAAGTLWTDYEAAIGGARTTISVVDIHGFKSWQVEEIFKQFPPGLVVFDMIDNVKFDGEIGNGGSRTDQILETMYQWGRDLAVRFDVPIIATSQISADGDGEVFPTLPMLKDSKTGKQGAADLIITIGTSNDPSLEAMRFIGTTKNKLRLEGKPQTPRAKMMMDATGGRYVAA</sequence>
<protein>
    <submittedName>
        <fullName evidence="1">DNA helicase</fullName>
    </submittedName>
</protein>
<evidence type="ECO:0000313" key="2">
    <source>
        <dbReference type="Proteomes" id="UP000241341"/>
    </source>
</evidence>
<dbReference type="SUPFAM" id="SSF52540">
    <property type="entry name" value="P-loop containing nucleoside triphosphate hydrolases"/>
    <property type="match status" value="1"/>
</dbReference>
<dbReference type="OrthoDB" id="8207at10239"/>
<dbReference type="GO" id="GO:0004386">
    <property type="term" value="F:helicase activity"/>
    <property type="evidence" value="ECO:0007669"/>
    <property type="project" value="UniProtKB-KW"/>
</dbReference>
<dbReference type="InterPro" id="IPR027417">
    <property type="entry name" value="P-loop_NTPase"/>
</dbReference>
<dbReference type="Gene3D" id="3.40.50.300">
    <property type="entry name" value="P-loop containing nucleotide triphosphate hydrolases"/>
    <property type="match status" value="1"/>
</dbReference>
<accession>A0A2K9VI62</accession>
<dbReference type="EMBL" id="MG775261">
    <property type="protein sequence ID" value="AUV61925.1"/>
    <property type="molecule type" value="Genomic_DNA"/>
</dbReference>
<gene>
    <name evidence="1" type="ORF">PsPhPollyC_gp35</name>
</gene>
<keyword evidence="1" id="KW-0378">Hydrolase</keyword>
<organism evidence="1 2">
    <name type="scientific">Pseudomonas phage PollyC</name>
    <dbReference type="NCBI Taxonomy" id="2079290"/>
    <lineage>
        <taxon>Viruses</taxon>
        <taxon>Duplodnaviria</taxon>
        <taxon>Heunggongvirae</taxon>
        <taxon>Uroviricota</taxon>
        <taxon>Caudoviricetes</taxon>
        <taxon>Autographivirales</taxon>
        <taxon>Autonotataviridae</taxon>
        <taxon>Pollyceevirus</taxon>
        <taxon>Pollyceevirus pollyC</taxon>
    </lineage>
</organism>
<proteinExistence type="predicted"/>
<dbReference type="Pfam" id="PF13481">
    <property type="entry name" value="AAA_25"/>
    <property type="match status" value="1"/>
</dbReference>